<reference evidence="1 2" key="1">
    <citation type="journal article" date="2021" name="Hortic Res">
        <title>High-quality reference genome and annotation aids understanding of berry development for evergreen blueberry (Vaccinium darrowii).</title>
        <authorList>
            <person name="Yu J."/>
            <person name="Hulse-Kemp A.M."/>
            <person name="Babiker E."/>
            <person name="Staton M."/>
        </authorList>
    </citation>
    <scope>NUCLEOTIDE SEQUENCE [LARGE SCALE GENOMIC DNA]</scope>
    <source>
        <strain evidence="2">cv. NJ 8807/NJ 8810</strain>
        <tissue evidence="1">Young leaf</tissue>
    </source>
</reference>
<sequence length="83" mass="9147">MQTTVTNKQITSPTTVAAALRLFLHDCFIDGCPSVMSCTNILVAARDLVTMMRGLYYDVKLGREEGRAGLEIDTCRSFSKSLL</sequence>
<proteinExistence type="predicted"/>
<accession>A0ACB7YEW9</accession>
<evidence type="ECO:0000313" key="1">
    <source>
        <dbReference type="EMBL" id="KAH7852005.1"/>
    </source>
</evidence>
<keyword evidence="2" id="KW-1185">Reference proteome</keyword>
<dbReference type="Proteomes" id="UP000828048">
    <property type="component" value="Chromosome 8"/>
</dbReference>
<comment type="caution">
    <text evidence="1">The sequence shown here is derived from an EMBL/GenBank/DDBJ whole genome shotgun (WGS) entry which is preliminary data.</text>
</comment>
<evidence type="ECO:0000313" key="2">
    <source>
        <dbReference type="Proteomes" id="UP000828048"/>
    </source>
</evidence>
<name>A0ACB7YEW9_9ERIC</name>
<organism evidence="1 2">
    <name type="scientific">Vaccinium darrowii</name>
    <dbReference type="NCBI Taxonomy" id="229202"/>
    <lineage>
        <taxon>Eukaryota</taxon>
        <taxon>Viridiplantae</taxon>
        <taxon>Streptophyta</taxon>
        <taxon>Embryophyta</taxon>
        <taxon>Tracheophyta</taxon>
        <taxon>Spermatophyta</taxon>
        <taxon>Magnoliopsida</taxon>
        <taxon>eudicotyledons</taxon>
        <taxon>Gunneridae</taxon>
        <taxon>Pentapetalae</taxon>
        <taxon>asterids</taxon>
        <taxon>Ericales</taxon>
        <taxon>Ericaceae</taxon>
        <taxon>Vaccinioideae</taxon>
        <taxon>Vaccinieae</taxon>
        <taxon>Vaccinium</taxon>
    </lineage>
</organism>
<gene>
    <name evidence="1" type="ORF">Vadar_019413</name>
</gene>
<dbReference type="EMBL" id="CM037158">
    <property type="protein sequence ID" value="KAH7852005.1"/>
    <property type="molecule type" value="Genomic_DNA"/>
</dbReference>
<protein>
    <submittedName>
        <fullName evidence="1">Uncharacterized protein</fullName>
    </submittedName>
</protein>